<accession>A0A1S9D679</accession>
<sequence length="276" mass="30960">MNLFSILTLSALLGMANAVAVTRDTSSATPKEFRVLNRCHNICTGHNDCPESCPCDMHNICAPKCTSKSLTPTMQTDHRNTNINNQNKNRYAQLKPAPLYFFVKAQMTALESALRLILILLLKTLDWIHRNITDDPDNAVWLATVASTWLWLEPALMVMVAWMGEEDAIGLIVLYPWSARQVNANAGQSGHNATGSSAHPPNSTPPSKGKHGLRARAAGHKAPMALETLAKAEFNNFVWETKRSNDSQWHLWLWLSRIPRYLFGRLRLRPLKPEQV</sequence>
<dbReference type="Proteomes" id="UP000190312">
    <property type="component" value="Unassembled WGS sequence"/>
</dbReference>
<keyword evidence="2" id="KW-0732">Signal</keyword>
<feature type="compositionally biased region" description="Polar residues" evidence="1">
    <location>
        <begin position="186"/>
        <end position="201"/>
    </location>
</feature>
<dbReference type="AlphaFoldDB" id="A0A1S9D679"/>
<name>A0A1S9D679_ASPOZ</name>
<reference evidence="3 4" key="1">
    <citation type="submission" date="2016-10" db="EMBL/GenBank/DDBJ databases">
        <title>Genome sequencing of Aspergillus oryzae BCC7051.</title>
        <authorList>
            <person name="Thammarongtham C."/>
            <person name="Vorapreeda T."/>
            <person name="Nookaew I."/>
            <person name="Srisuk T."/>
            <person name="Land M."/>
            <person name="Jeennor S."/>
            <person name="Laoteng K."/>
        </authorList>
    </citation>
    <scope>NUCLEOTIDE SEQUENCE [LARGE SCALE GENOMIC DNA]</scope>
    <source>
        <strain evidence="3 4">BCC7051</strain>
    </source>
</reference>
<protein>
    <recommendedName>
        <fullName evidence="5">Integral membrane protein</fullName>
    </recommendedName>
</protein>
<evidence type="ECO:0008006" key="5">
    <source>
        <dbReference type="Google" id="ProtNLM"/>
    </source>
</evidence>
<evidence type="ECO:0000313" key="4">
    <source>
        <dbReference type="Proteomes" id="UP000190312"/>
    </source>
</evidence>
<feature type="signal peptide" evidence="2">
    <location>
        <begin position="1"/>
        <end position="18"/>
    </location>
</feature>
<dbReference type="EMBL" id="MKZY01000010">
    <property type="protein sequence ID" value="OOO04617.1"/>
    <property type="molecule type" value="Genomic_DNA"/>
</dbReference>
<feature type="chain" id="PRO_5012797676" description="Integral membrane protein" evidence="2">
    <location>
        <begin position="19"/>
        <end position="276"/>
    </location>
</feature>
<comment type="caution">
    <text evidence="3">The sequence shown here is derived from an EMBL/GenBank/DDBJ whole genome shotgun (WGS) entry which is preliminary data.</text>
</comment>
<evidence type="ECO:0000256" key="2">
    <source>
        <dbReference type="SAM" id="SignalP"/>
    </source>
</evidence>
<feature type="region of interest" description="Disordered" evidence="1">
    <location>
        <begin position="186"/>
        <end position="215"/>
    </location>
</feature>
<proteinExistence type="predicted"/>
<gene>
    <name evidence="3" type="ORF">OAory_01109540</name>
</gene>
<dbReference type="OrthoDB" id="4394163at2759"/>
<evidence type="ECO:0000256" key="1">
    <source>
        <dbReference type="SAM" id="MobiDB-lite"/>
    </source>
</evidence>
<evidence type="ECO:0000313" key="3">
    <source>
        <dbReference type="EMBL" id="OOO04617.1"/>
    </source>
</evidence>
<organism evidence="3 4">
    <name type="scientific">Aspergillus oryzae</name>
    <name type="common">Yellow koji mold</name>
    <dbReference type="NCBI Taxonomy" id="5062"/>
    <lineage>
        <taxon>Eukaryota</taxon>
        <taxon>Fungi</taxon>
        <taxon>Dikarya</taxon>
        <taxon>Ascomycota</taxon>
        <taxon>Pezizomycotina</taxon>
        <taxon>Eurotiomycetes</taxon>
        <taxon>Eurotiomycetidae</taxon>
        <taxon>Eurotiales</taxon>
        <taxon>Aspergillaceae</taxon>
        <taxon>Aspergillus</taxon>
        <taxon>Aspergillus subgen. Circumdati</taxon>
    </lineage>
</organism>